<feature type="compositionally biased region" description="Basic and acidic residues" evidence="1">
    <location>
        <begin position="7"/>
        <end position="22"/>
    </location>
</feature>
<feature type="region of interest" description="Disordered" evidence="1">
    <location>
        <begin position="1"/>
        <end position="34"/>
    </location>
</feature>
<evidence type="ECO:0000313" key="2">
    <source>
        <dbReference type="EMBL" id="SPO30781.1"/>
    </source>
</evidence>
<dbReference type="AlphaFoldDB" id="A0A5C3EMS3"/>
<evidence type="ECO:0000313" key="3">
    <source>
        <dbReference type="Proteomes" id="UP000324022"/>
    </source>
</evidence>
<keyword evidence="3" id="KW-1185">Reference proteome</keyword>
<gene>
    <name evidence="2" type="ORF">UTRI_05398</name>
</gene>
<accession>A0A5C3EMS3</accession>
<feature type="region of interest" description="Disordered" evidence="1">
    <location>
        <begin position="93"/>
        <end position="173"/>
    </location>
</feature>
<organism evidence="2 3">
    <name type="scientific">Ustilago trichophora</name>
    <dbReference type="NCBI Taxonomy" id="86804"/>
    <lineage>
        <taxon>Eukaryota</taxon>
        <taxon>Fungi</taxon>
        <taxon>Dikarya</taxon>
        <taxon>Basidiomycota</taxon>
        <taxon>Ustilaginomycotina</taxon>
        <taxon>Ustilaginomycetes</taxon>
        <taxon>Ustilaginales</taxon>
        <taxon>Ustilaginaceae</taxon>
        <taxon>Ustilago</taxon>
    </lineage>
</organism>
<evidence type="ECO:0000256" key="1">
    <source>
        <dbReference type="SAM" id="MobiDB-lite"/>
    </source>
</evidence>
<protein>
    <submittedName>
        <fullName evidence="2">Uncharacterized protein</fullName>
    </submittedName>
</protein>
<dbReference type="EMBL" id="OOIN01000034">
    <property type="protein sequence ID" value="SPO30781.1"/>
    <property type="molecule type" value="Genomic_DNA"/>
</dbReference>
<dbReference type="Proteomes" id="UP000324022">
    <property type="component" value="Unassembled WGS sequence"/>
</dbReference>
<proteinExistence type="predicted"/>
<feature type="compositionally biased region" description="Low complexity" evidence="1">
    <location>
        <begin position="121"/>
        <end position="134"/>
    </location>
</feature>
<reference evidence="2 3" key="1">
    <citation type="submission" date="2018-03" db="EMBL/GenBank/DDBJ databases">
        <authorList>
            <person name="Guldener U."/>
        </authorList>
    </citation>
    <scope>NUCLEOTIDE SEQUENCE [LARGE SCALE GENOMIC DNA]</scope>
    <source>
        <strain evidence="2 3">NBRC100155</strain>
    </source>
</reference>
<sequence>MLDDEWGGLKERDAVPRVECAHPPESSSRLPALPAEASNDAVPLLGWQGNHQPAAQEGKLMVGIPHPGDTHCHRPVSCTALTRPELISAPTSLPGWPYNAPPKSEQSSAPSSLPGWHSIVPSSLALPPQAPSRSGILPAPSPLPGRPTIAPSLLGQRTTAPPRSERSLAPGSCPPLDALADGIVNMPPDLAASTLLSLIAGHQPPPLRPNTLCKQPIFHPANVPATIGSLQPHLWDPFLEL</sequence>
<name>A0A5C3EMS3_9BASI</name>